<evidence type="ECO:0000313" key="5">
    <source>
        <dbReference type="WBParaSite" id="HPBE_0001734001-mRNA-1"/>
    </source>
</evidence>
<reference evidence="3 4" key="1">
    <citation type="submission" date="2018-11" db="EMBL/GenBank/DDBJ databases">
        <authorList>
            <consortium name="Pathogen Informatics"/>
        </authorList>
    </citation>
    <scope>NUCLEOTIDE SEQUENCE [LARGE SCALE GENOMIC DNA]</scope>
</reference>
<keyword evidence="2" id="KW-0812">Transmembrane</keyword>
<organism evidence="4 5">
    <name type="scientific">Heligmosomoides polygyrus</name>
    <name type="common">Parasitic roundworm</name>
    <dbReference type="NCBI Taxonomy" id="6339"/>
    <lineage>
        <taxon>Eukaryota</taxon>
        <taxon>Metazoa</taxon>
        <taxon>Ecdysozoa</taxon>
        <taxon>Nematoda</taxon>
        <taxon>Chromadorea</taxon>
        <taxon>Rhabditida</taxon>
        <taxon>Rhabditina</taxon>
        <taxon>Rhabditomorpha</taxon>
        <taxon>Strongyloidea</taxon>
        <taxon>Heligmosomidae</taxon>
        <taxon>Heligmosomoides</taxon>
    </lineage>
</organism>
<dbReference type="OrthoDB" id="5857229at2759"/>
<evidence type="ECO:0000256" key="1">
    <source>
        <dbReference type="SAM" id="MobiDB-lite"/>
    </source>
</evidence>
<accession>A0A3P8EN88</accession>
<feature type="compositionally biased region" description="Basic and acidic residues" evidence="1">
    <location>
        <begin position="120"/>
        <end position="129"/>
    </location>
</feature>
<accession>A0A183G6K5</accession>
<keyword evidence="4" id="KW-1185">Reference proteome</keyword>
<evidence type="ECO:0000256" key="2">
    <source>
        <dbReference type="SAM" id="Phobius"/>
    </source>
</evidence>
<reference evidence="5" key="2">
    <citation type="submission" date="2019-09" db="UniProtKB">
        <authorList>
            <consortium name="WormBaseParasite"/>
        </authorList>
    </citation>
    <scope>IDENTIFICATION</scope>
</reference>
<feature type="transmembrane region" description="Helical" evidence="2">
    <location>
        <begin position="20"/>
        <end position="41"/>
    </location>
</feature>
<sequence length="156" mass="18031">MAWMRHEPSSRSIPIVCEAIAYFRLPYLCTVDSALVFRIALTSIRGRVCSLSMSYSPKKGYGFRVFVCSCIFTTVTIVGVHTPFLSAREETFSLGDFSSSLNTPVLALVLWDERSQRERRQGSVKERLKSIQQQQNMQEYEEQRQRYEEYKKAHSA</sequence>
<dbReference type="AlphaFoldDB" id="A0A183G6K5"/>
<evidence type="ECO:0000313" key="3">
    <source>
        <dbReference type="EMBL" id="VDP08596.1"/>
    </source>
</evidence>
<feature type="transmembrane region" description="Helical" evidence="2">
    <location>
        <begin position="61"/>
        <end position="80"/>
    </location>
</feature>
<protein>
    <submittedName>
        <fullName evidence="5">Transmembrane protein</fullName>
    </submittedName>
</protein>
<dbReference type="EMBL" id="UZAH01029955">
    <property type="protein sequence ID" value="VDP08596.1"/>
    <property type="molecule type" value="Genomic_DNA"/>
</dbReference>
<keyword evidence="2" id="KW-1133">Transmembrane helix</keyword>
<dbReference type="WBParaSite" id="HPBE_0001734001-mRNA-1">
    <property type="protein sequence ID" value="HPBE_0001734001-mRNA-1"/>
    <property type="gene ID" value="HPBE_0001734001"/>
</dbReference>
<keyword evidence="2" id="KW-0472">Membrane</keyword>
<dbReference type="Proteomes" id="UP000050761">
    <property type="component" value="Unassembled WGS sequence"/>
</dbReference>
<feature type="compositionally biased region" description="Basic and acidic residues" evidence="1">
    <location>
        <begin position="141"/>
        <end position="156"/>
    </location>
</feature>
<evidence type="ECO:0000313" key="4">
    <source>
        <dbReference type="Proteomes" id="UP000050761"/>
    </source>
</evidence>
<gene>
    <name evidence="3" type="ORF">HPBE_LOCUS17339</name>
</gene>
<name>A0A183G6K5_HELPZ</name>
<proteinExistence type="predicted"/>
<feature type="region of interest" description="Disordered" evidence="1">
    <location>
        <begin position="120"/>
        <end position="156"/>
    </location>
</feature>